<feature type="domain" description="CN hydrolase" evidence="10">
    <location>
        <begin position="265"/>
        <end position="506"/>
    </location>
</feature>
<evidence type="ECO:0000256" key="4">
    <source>
        <dbReference type="ARBA" id="ARBA00022679"/>
    </source>
</evidence>
<feature type="transmembrane region" description="Helical" evidence="9">
    <location>
        <begin position="53"/>
        <end position="71"/>
    </location>
</feature>
<comment type="subcellular location">
    <subcellularLocation>
        <location evidence="1 9">Cell membrane</location>
        <topology evidence="1 9">Multi-pass membrane protein</topology>
    </subcellularLocation>
</comment>
<evidence type="ECO:0000256" key="3">
    <source>
        <dbReference type="ARBA" id="ARBA00022475"/>
    </source>
</evidence>
<feature type="transmembrane region" description="Helical" evidence="9">
    <location>
        <begin position="527"/>
        <end position="546"/>
    </location>
</feature>
<dbReference type="EMBL" id="BAABEX010000004">
    <property type="protein sequence ID" value="GAA4418845.1"/>
    <property type="molecule type" value="Genomic_DNA"/>
</dbReference>
<dbReference type="Gene3D" id="3.60.110.10">
    <property type="entry name" value="Carbon-nitrogen hydrolase"/>
    <property type="match status" value="1"/>
</dbReference>
<feature type="transmembrane region" description="Helical" evidence="9">
    <location>
        <begin position="219"/>
        <end position="238"/>
    </location>
</feature>
<evidence type="ECO:0000256" key="8">
    <source>
        <dbReference type="ARBA" id="ARBA00023315"/>
    </source>
</evidence>
<keyword evidence="6 9" id="KW-1133">Transmembrane helix</keyword>
<dbReference type="Pfam" id="PF00795">
    <property type="entry name" value="CN_hydrolase"/>
    <property type="match status" value="1"/>
</dbReference>
<evidence type="ECO:0000256" key="9">
    <source>
        <dbReference type="HAMAP-Rule" id="MF_01148"/>
    </source>
</evidence>
<comment type="function">
    <text evidence="9">Catalyzes the phospholipid dependent N-acylation of the N-terminal cysteine of apolipoprotein, the last step in lipoprotein maturation.</text>
</comment>
<evidence type="ECO:0000256" key="1">
    <source>
        <dbReference type="ARBA" id="ARBA00004651"/>
    </source>
</evidence>
<dbReference type="SUPFAM" id="SSF56317">
    <property type="entry name" value="Carbon-nitrogen hydrolase"/>
    <property type="match status" value="1"/>
</dbReference>
<keyword evidence="5 9" id="KW-0812">Transmembrane</keyword>
<dbReference type="NCBIfam" id="TIGR00546">
    <property type="entry name" value="lnt"/>
    <property type="match status" value="1"/>
</dbReference>
<sequence length="556" mass="59945">MAAFEHAAPRSGAWRGLLALLVLAAGVLQAGALAWPWAAPLTAPDGTVAGAPPLWWLQLLSLAVLCAVLLRTERPAQAAWWGGLFATAWLSATFWWLFISMHVYGGLAAPLAAAAVLALAAFLASYYAIASWLFCRFKSRGQARAALFFVALWTLAEMARGTLWTGFPWGAGGYAHVEGPLAPLARWVGVYGVGAAAAAVAMLLAQGLHVLRMHPRQRLAWLAAWTLVLLVCAAATVARTRALDDARADGGVAAAAARVHTLALLQGNIPQDEKFQPGSGVPLALAWYAEALRSTPARMVVAPETAVPLLPQQLMPGYMDGLREHFARGEQAALVGVPLGDAEQGYTNSVLGWAPEAAEYQYDKHHLVPFGEFIPPLFRWFTAMMNIPLGDFNRGAVGQASMAWAGERWAPNICYEDLFGEELAARFDRPETSPTVFVNVSNIAWFGDSVAIDQHLSISRMRALEFERPMVRATNTGATAVIDHRGQVTHALPRLTRDVLLADVQGRGGPDADTWAATPFARWAAPWGLAPAWMAMGLLALACARWRQRSRGRGRA</sequence>
<feature type="transmembrane region" description="Helical" evidence="9">
    <location>
        <begin position="78"/>
        <end position="99"/>
    </location>
</feature>
<dbReference type="Proteomes" id="UP001501788">
    <property type="component" value="Unassembled WGS sequence"/>
</dbReference>
<name>A0ABP8KYP2_9BURK</name>
<comment type="similarity">
    <text evidence="2 9">Belongs to the CN hydrolase family. Apolipoprotein N-acyltransferase subfamily.</text>
</comment>
<protein>
    <recommendedName>
        <fullName evidence="9">Apolipoprotein N-acyltransferase</fullName>
        <shortName evidence="9">ALP N-acyltransferase</shortName>
        <ecNumber evidence="9">2.3.1.269</ecNumber>
    </recommendedName>
</protein>
<dbReference type="PANTHER" id="PTHR38686">
    <property type="entry name" value="APOLIPOPROTEIN N-ACYLTRANSFERASE"/>
    <property type="match status" value="1"/>
</dbReference>
<dbReference type="InterPro" id="IPR036526">
    <property type="entry name" value="C-N_Hydrolase_sf"/>
</dbReference>
<keyword evidence="3 9" id="KW-1003">Cell membrane</keyword>
<feature type="transmembrane region" description="Helical" evidence="9">
    <location>
        <begin position="146"/>
        <end position="167"/>
    </location>
</feature>
<dbReference type="CDD" id="cd07571">
    <property type="entry name" value="ALP_N-acyl_transferase"/>
    <property type="match status" value="1"/>
</dbReference>
<dbReference type="PROSITE" id="PS50263">
    <property type="entry name" value="CN_HYDROLASE"/>
    <property type="match status" value="1"/>
</dbReference>
<dbReference type="EC" id="2.3.1.269" evidence="9"/>
<dbReference type="InterPro" id="IPR003010">
    <property type="entry name" value="C-N_Hydrolase"/>
</dbReference>
<proteinExistence type="inferred from homology"/>
<evidence type="ECO:0000256" key="2">
    <source>
        <dbReference type="ARBA" id="ARBA00010065"/>
    </source>
</evidence>
<evidence type="ECO:0000259" key="10">
    <source>
        <dbReference type="PROSITE" id="PS50263"/>
    </source>
</evidence>
<keyword evidence="12" id="KW-1185">Reference proteome</keyword>
<comment type="pathway">
    <text evidence="9">Protein modification; lipoprotein biosynthesis (N-acyl transfer).</text>
</comment>
<evidence type="ECO:0000313" key="12">
    <source>
        <dbReference type="Proteomes" id="UP001501788"/>
    </source>
</evidence>
<comment type="caution">
    <text evidence="11">The sequence shown here is derived from an EMBL/GenBank/DDBJ whole genome shotgun (WGS) entry which is preliminary data.</text>
</comment>
<gene>
    <name evidence="11" type="primary">lnt_1</name>
    <name evidence="9" type="synonym">lnt</name>
    <name evidence="11" type="ORF">GCM10023090_04270</name>
</gene>
<feature type="transmembrane region" description="Helical" evidence="9">
    <location>
        <begin position="111"/>
        <end position="134"/>
    </location>
</feature>
<dbReference type="HAMAP" id="MF_01148">
    <property type="entry name" value="Lnt"/>
    <property type="match status" value="1"/>
</dbReference>
<accession>A0ABP8KYP2</accession>
<dbReference type="Pfam" id="PF20154">
    <property type="entry name" value="LNT_N"/>
    <property type="match status" value="1"/>
</dbReference>
<dbReference type="InterPro" id="IPR004563">
    <property type="entry name" value="Apolipo_AcylTrfase"/>
</dbReference>
<evidence type="ECO:0000256" key="6">
    <source>
        <dbReference type="ARBA" id="ARBA00022989"/>
    </source>
</evidence>
<evidence type="ECO:0000256" key="7">
    <source>
        <dbReference type="ARBA" id="ARBA00023136"/>
    </source>
</evidence>
<feature type="transmembrane region" description="Helical" evidence="9">
    <location>
        <begin position="187"/>
        <end position="207"/>
    </location>
</feature>
<reference evidence="12" key="1">
    <citation type="journal article" date="2019" name="Int. J. Syst. Evol. Microbiol.">
        <title>The Global Catalogue of Microorganisms (GCM) 10K type strain sequencing project: providing services to taxonomists for standard genome sequencing and annotation.</title>
        <authorList>
            <consortium name="The Broad Institute Genomics Platform"/>
            <consortium name="The Broad Institute Genome Sequencing Center for Infectious Disease"/>
            <person name="Wu L."/>
            <person name="Ma J."/>
        </authorList>
    </citation>
    <scope>NUCLEOTIDE SEQUENCE [LARGE SCALE GENOMIC DNA]</scope>
    <source>
        <strain evidence="12">JCM 31890</strain>
    </source>
</reference>
<dbReference type="RefSeq" id="WP_345060769.1">
    <property type="nucleotide sequence ID" value="NZ_BAABEX010000004.1"/>
</dbReference>
<evidence type="ECO:0000313" key="11">
    <source>
        <dbReference type="EMBL" id="GAA4418845.1"/>
    </source>
</evidence>
<evidence type="ECO:0000256" key="5">
    <source>
        <dbReference type="ARBA" id="ARBA00022692"/>
    </source>
</evidence>
<dbReference type="PANTHER" id="PTHR38686:SF1">
    <property type="entry name" value="APOLIPOPROTEIN N-ACYLTRANSFERASE"/>
    <property type="match status" value="1"/>
</dbReference>
<dbReference type="InterPro" id="IPR045378">
    <property type="entry name" value="LNT_N"/>
</dbReference>
<keyword evidence="4 9" id="KW-0808">Transferase</keyword>
<keyword evidence="8 9" id="KW-0012">Acyltransferase</keyword>
<keyword evidence="7 9" id="KW-0472">Membrane</keyword>
<comment type="catalytic activity">
    <reaction evidence="9">
        <text>N-terminal S-1,2-diacyl-sn-glyceryl-L-cysteinyl-[lipoprotein] + a glycerophospholipid = N-acyl-S-1,2-diacyl-sn-glyceryl-L-cysteinyl-[lipoprotein] + a 2-acyl-sn-glycero-3-phospholipid + H(+)</text>
        <dbReference type="Rhea" id="RHEA:48228"/>
        <dbReference type="Rhea" id="RHEA-COMP:14681"/>
        <dbReference type="Rhea" id="RHEA-COMP:14684"/>
        <dbReference type="ChEBI" id="CHEBI:15378"/>
        <dbReference type="ChEBI" id="CHEBI:136912"/>
        <dbReference type="ChEBI" id="CHEBI:140656"/>
        <dbReference type="ChEBI" id="CHEBI:140657"/>
        <dbReference type="ChEBI" id="CHEBI:140660"/>
        <dbReference type="EC" id="2.3.1.269"/>
    </reaction>
</comment>
<organism evidence="11 12">
    <name type="scientific">Acidovorax lacteus</name>
    <dbReference type="NCBI Taxonomy" id="1924988"/>
    <lineage>
        <taxon>Bacteria</taxon>
        <taxon>Pseudomonadati</taxon>
        <taxon>Pseudomonadota</taxon>
        <taxon>Betaproteobacteria</taxon>
        <taxon>Burkholderiales</taxon>
        <taxon>Comamonadaceae</taxon>
        <taxon>Acidovorax</taxon>
    </lineage>
</organism>